<organism evidence="1">
    <name type="scientific">Strombidium inclinatum</name>
    <dbReference type="NCBI Taxonomy" id="197538"/>
    <lineage>
        <taxon>Eukaryota</taxon>
        <taxon>Sar</taxon>
        <taxon>Alveolata</taxon>
        <taxon>Ciliophora</taxon>
        <taxon>Intramacronucleata</taxon>
        <taxon>Spirotrichea</taxon>
        <taxon>Oligotrichia</taxon>
        <taxon>Strombidiidae</taxon>
        <taxon>Strombidium</taxon>
    </lineage>
</organism>
<dbReference type="AlphaFoldDB" id="A0A7S3ID05"/>
<accession>A0A7S3ID05</accession>
<protein>
    <submittedName>
        <fullName evidence="1">Uncharacterized protein</fullName>
    </submittedName>
</protein>
<proteinExistence type="predicted"/>
<sequence>MSFFGFFSSPVSVPPVFDTTPCMEHLMEYEDCVIDVGTDKKQFFMPAWPTLYPGLQDGKTNTAADTRTKDIKFNDTFMKDPAADHTPLTNRQKQLLYECEEERMVSKACFRDLVKRKRSARHTSWDTAEAATMCLS</sequence>
<evidence type="ECO:0000313" key="1">
    <source>
        <dbReference type="EMBL" id="CAE0319454.1"/>
    </source>
</evidence>
<reference evidence="1" key="1">
    <citation type="submission" date="2021-01" db="EMBL/GenBank/DDBJ databases">
        <authorList>
            <person name="Corre E."/>
            <person name="Pelletier E."/>
            <person name="Niang G."/>
            <person name="Scheremetjew M."/>
            <person name="Finn R."/>
            <person name="Kale V."/>
            <person name="Holt S."/>
            <person name="Cochrane G."/>
            <person name="Meng A."/>
            <person name="Brown T."/>
            <person name="Cohen L."/>
        </authorList>
    </citation>
    <scope>NUCLEOTIDE SEQUENCE</scope>
    <source>
        <strain evidence="1">S3</strain>
    </source>
</reference>
<name>A0A7S3ID05_9SPIT</name>
<dbReference type="EMBL" id="HBIH01000044">
    <property type="protein sequence ID" value="CAE0319454.1"/>
    <property type="molecule type" value="Transcribed_RNA"/>
</dbReference>
<gene>
    <name evidence="1" type="ORF">SINC0208_LOCUS31</name>
</gene>